<gene>
    <name evidence="2" type="ORF">FG486_16405</name>
</gene>
<evidence type="ECO:0000313" key="3">
    <source>
        <dbReference type="Proteomes" id="UP000589292"/>
    </source>
</evidence>
<evidence type="ECO:0000259" key="1">
    <source>
        <dbReference type="Pfam" id="PF20109"/>
    </source>
</evidence>
<proteinExistence type="predicted"/>
<organism evidence="2 3">
    <name type="scientific">Sphingomonas ursincola</name>
    <dbReference type="NCBI Taxonomy" id="56361"/>
    <lineage>
        <taxon>Bacteria</taxon>
        <taxon>Pseudomonadati</taxon>
        <taxon>Pseudomonadota</taxon>
        <taxon>Alphaproteobacteria</taxon>
        <taxon>Sphingomonadales</taxon>
        <taxon>Sphingomonadaceae</taxon>
        <taxon>Sphingomonas</taxon>
    </lineage>
</organism>
<dbReference type="Pfam" id="PF20109">
    <property type="entry name" value="Trans_reg_dom"/>
    <property type="match status" value="1"/>
</dbReference>
<dbReference type="Proteomes" id="UP000589292">
    <property type="component" value="Unassembled WGS sequence"/>
</dbReference>
<accession>A0A7V8RGB6</accession>
<dbReference type="AlphaFoldDB" id="A0A7V8RGB6"/>
<dbReference type="InterPro" id="IPR045465">
    <property type="entry name" value="Trans_reg_dom"/>
</dbReference>
<protein>
    <recommendedName>
        <fullName evidence="1">Transcriptional regulator-like domain-containing protein</fullName>
    </recommendedName>
</protein>
<dbReference type="RefSeq" id="WP_181268330.1">
    <property type="nucleotide sequence ID" value="NZ_BAAAGB010000001.1"/>
</dbReference>
<feature type="domain" description="Transcriptional regulator-like" evidence="1">
    <location>
        <begin position="7"/>
        <end position="66"/>
    </location>
</feature>
<name>A0A7V8RGB6_9SPHN</name>
<dbReference type="EMBL" id="VDES01000003">
    <property type="protein sequence ID" value="MBA1375928.1"/>
    <property type="molecule type" value="Genomic_DNA"/>
</dbReference>
<sequence>MPKDASDWEAASDYDYLDTLGPSDLAWEWLRRNEQYEDDFAAFDRAPSEPGGTPDLIRERWGLRFPDTAVPAGTRCARLLAA</sequence>
<keyword evidence="3" id="KW-1185">Reference proteome</keyword>
<comment type="caution">
    <text evidence="2">The sequence shown here is derived from an EMBL/GenBank/DDBJ whole genome shotgun (WGS) entry which is preliminary data.</text>
</comment>
<evidence type="ECO:0000313" key="2">
    <source>
        <dbReference type="EMBL" id="MBA1375928.1"/>
    </source>
</evidence>
<reference evidence="2 3" key="1">
    <citation type="journal article" date="1994" name="Int. J. Syst. Bacteriol.">
        <title>Phylogenetic positions of novel aerobic, bacteriochlorophyll a-containing bacteria and description of Roseococcus thiosulfatophilus gen. nov., sp. nov., Erythromicrobium ramosum gen. nov., sp. nov., and Erythrobacter litoralis sp. nov.</title>
        <authorList>
            <person name="Yurkov V."/>
            <person name="Stackebrandt E."/>
            <person name="Holmes A."/>
            <person name="Fuerst J.A."/>
            <person name="Hugenholtz P."/>
            <person name="Golecki J."/>
            <person name="Gad'on N."/>
            <person name="Gorlenko V.M."/>
            <person name="Kompantseva E.I."/>
            <person name="Drews G."/>
        </authorList>
    </citation>
    <scope>NUCLEOTIDE SEQUENCE [LARGE SCALE GENOMIC DNA]</scope>
    <source>
        <strain evidence="2 3">KR-99</strain>
    </source>
</reference>